<gene>
    <name evidence="1" type="ORF">HR08_00975</name>
</gene>
<organism evidence="1 2">
    <name type="scientific">Porphyromonas gulae</name>
    <dbReference type="NCBI Taxonomy" id="111105"/>
    <lineage>
        <taxon>Bacteria</taxon>
        <taxon>Pseudomonadati</taxon>
        <taxon>Bacteroidota</taxon>
        <taxon>Bacteroidia</taxon>
        <taxon>Bacteroidales</taxon>
        <taxon>Porphyromonadaceae</taxon>
        <taxon>Porphyromonas</taxon>
    </lineage>
</organism>
<dbReference type="Pfam" id="PF17236">
    <property type="entry name" value="SU10_MCP"/>
    <property type="match status" value="1"/>
</dbReference>
<dbReference type="EMBL" id="JRAI01000005">
    <property type="protein sequence ID" value="KGN87994.1"/>
    <property type="molecule type" value="Genomic_DNA"/>
</dbReference>
<accession>A0A0A2FI51</accession>
<evidence type="ECO:0000313" key="1">
    <source>
        <dbReference type="EMBL" id="KGN87994.1"/>
    </source>
</evidence>
<comment type="caution">
    <text evidence="1">The sequence shown here is derived from an EMBL/GenBank/DDBJ whole genome shotgun (WGS) entry which is preliminary data.</text>
</comment>
<evidence type="ECO:0000313" key="2">
    <source>
        <dbReference type="Proteomes" id="UP000030130"/>
    </source>
</evidence>
<reference evidence="1 2" key="1">
    <citation type="submission" date="2014-08" db="EMBL/GenBank/DDBJ databases">
        <title>Porphyromonas gulae strain:COT-052_OH1451 Genome sequencing.</title>
        <authorList>
            <person name="Wallis C."/>
            <person name="Deusch O."/>
            <person name="O'Flynn C."/>
            <person name="Davis I."/>
            <person name="Jospin G."/>
            <person name="Darling A.E."/>
            <person name="Coil D.A."/>
            <person name="Alexiev A."/>
            <person name="Horsfall A."/>
            <person name="Kirkwood N."/>
            <person name="Harris S."/>
            <person name="Eisen J.A."/>
        </authorList>
    </citation>
    <scope>NUCLEOTIDE SEQUENCE [LARGE SCALE GENOMIC DNA]</scope>
    <source>
        <strain evidence="2">COT-052 OH1451</strain>
    </source>
</reference>
<proteinExistence type="predicted"/>
<dbReference type="InterPro" id="IPR035198">
    <property type="entry name" value="SU10_MCP"/>
</dbReference>
<protein>
    <submittedName>
        <fullName evidence="1">Uncharacterized protein</fullName>
    </submittedName>
</protein>
<dbReference type="Proteomes" id="UP000030130">
    <property type="component" value="Unassembled WGS sequence"/>
</dbReference>
<dbReference type="AlphaFoldDB" id="A0A0A2FI51"/>
<name>A0A0A2FI51_9PORP</name>
<sequence>MIMNKIKVFAYVIIGVLVSALSIAFGGVCMAEATPGTAGGTVDPAGVQTVSFAKEHDPDLRRAHVERKVVKVFPQATPLTTLAAHCKVIESNSQEVQYRTASTLPLKTKSKTNVLLSGNIRQIEMDTENNDIFVKNETILFPKIKGYEGNTQKKGVMFMAIVVDIAASGKPVLKPVNGKGDVGSMVFPDIPVGSVMVRSARAHAELDMQTSAFAALPHKETQYLQNVCAQIEQSTLDKINEAESESDWSFSDVEELAIIDMKLTQNAAFLFGALGKTTVGKDDVYTTNGIWYQAGKDFVHGKGGGDSSWTAEELVDLMKMAFTGCNGSGKKIMLASPACVGNIMKAQMPDGYVANTNMVERFNLTFSEIKSNFGTLLVVMDETFDNVELDGEALVFDPDFLRKYTIGGIGTTDLDLKKSGQKNADARVIREISGLVLQNPNAHVRVTAKP</sequence>